<keyword evidence="2" id="KW-1185">Reference proteome</keyword>
<evidence type="ECO:0000313" key="2">
    <source>
        <dbReference type="Proteomes" id="UP000473525"/>
    </source>
</evidence>
<evidence type="ECO:0000313" key="1">
    <source>
        <dbReference type="EMBL" id="MVQ51042.1"/>
    </source>
</evidence>
<name>A0A6L6XW54_9ACTN</name>
<protein>
    <submittedName>
        <fullName evidence="1">Uncharacterized protein</fullName>
    </submittedName>
</protein>
<dbReference type="AlphaFoldDB" id="A0A6L6XW54"/>
<sequence length="154" mass="16397">MIWTSFHRRGEILRDVIASADRRRDGHLPTEVPGVAQTFADELALLGALQLRWHTRLAGRIERELMGQPMDLEAAVVTAWQTAAADLPGIRAILDREHAAPRSAAVADALAKARTKEHALLAMMAGLASGPGDAAARAGAVIVERARLEAAVAA</sequence>
<dbReference type="EMBL" id="WSEK01000004">
    <property type="protein sequence ID" value="MVQ51042.1"/>
    <property type="molecule type" value="Genomic_DNA"/>
</dbReference>
<dbReference type="Proteomes" id="UP000473525">
    <property type="component" value="Unassembled WGS sequence"/>
</dbReference>
<accession>A0A6L6XW54</accession>
<proteinExistence type="predicted"/>
<dbReference type="RefSeq" id="WP_157344270.1">
    <property type="nucleotide sequence ID" value="NZ_WSEK01000004.1"/>
</dbReference>
<reference evidence="1 2" key="1">
    <citation type="submission" date="2019-12" db="EMBL/GenBank/DDBJ databases">
        <authorList>
            <person name="Huq M.A."/>
        </authorList>
    </citation>
    <scope>NUCLEOTIDE SEQUENCE [LARGE SCALE GENOMIC DNA]</scope>
    <source>
        <strain evidence="1 2">MAH-18</strain>
    </source>
</reference>
<organism evidence="1 2">
    <name type="scientific">Nocardioides agri</name>
    <dbReference type="NCBI Taxonomy" id="2682843"/>
    <lineage>
        <taxon>Bacteria</taxon>
        <taxon>Bacillati</taxon>
        <taxon>Actinomycetota</taxon>
        <taxon>Actinomycetes</taxon>
        <taxon>Propionibacteriales</taxon>
        <taxon>Nocardioidaceae</taxon>
        <taxon>Nocardioides</taxon>
    </lineage>
</organism>
<comment type="caution">
    <text evidence="1">The sequence shown here is derived from an EMBL/GenBank/DDBJ whole genome shotgun (WGS) entry which is preliminary data.</text>
</comment>
<gene>
    <name evidence="1" type="ORF">GON03_17805</name>
</gene>